<evidence type="ECO:0000313" key="2">
    <source>
        <dbReference type="Proteomes" id="UP001183809"/>
    </source>
</evidence>
<organism evidence="1 2">
    <name type="scientific">Streptomyces gibsoniae</name>
    <dbReference type="NCBI Taxonomy" id="3075529"/>
    <lineage>
        <taxon>Bacteria</taxon>
        <taxon>Bacillati</taxon>
        <taxon>Actinomycetota</taxon>
        <taxon>Actinomycetes</taxon>
        <taxon>Kitasatosporales</taxon>
        <taxon>Streptomycetaceae</taxon>
        <taxon>Streptomyces</taxon>
    </lineage>
</organism>
<sequence length="263" mass="29836">MPFHPGEQVNFGGETAVVLEDRGDNGYLISSGPARLSIVVPRHSLENARRRPAAKRLFTPSVPHLLSVDDFLDDPDEVREIALSAGYHTDPEHFKGLRSDHQYLWPGLREEFSRLLGTPVTEWLGYNANGVFQQTAHDDPLVWHHDSQSYAGAIYLNPNPPADAGTSFWRHRVHGCRRAPSHPKERARLGSPEAVEAARSAVYDPYNFVHEDNWELVESISGQYNRLVIWDAKLIHSATSYEHFAEEHGTHRLVQLFFFDINV</sequence>
<comment type="caution">
    <text evidence="1">The sequence shown here is derived from an EMBL/GenBank/DDBJ whole genome shotgun (WGS) entry which is preliminary data.</text>
</comment>
<protein>
    <submittedName>
        <fullName evidence="1">DUF6445 family protein</fullName>
    </submittedName>
</protein>
<name>A0ABU2U1H5_9ACTN</name>
<proteinExistence type="predicted"/>
<dbReference type="EMBL" id="JAVREY010000046">
    <property type="protein sequence ID" value="MDT0467034.1"/>
    <property type="molecule type" value="Genomic_DNA"/>
</dbReference>
<dbReference type="Pfam" id="PF20043">
    <property type="entry name" value="DUF6445"/>
    <property type="match status" value="1"/>
</dbReference>
<dbReference type="RefSeq" id="WP_311698492.1">
    <property type="nucleotide sequence ID" value="NZ_JAVREY010000046.1"/>
</dbReference>
<dbReference type="Proteomes" id="UP001183809">
    <property type="component" value="Unassembled WGS sequence"/>
</dbReference>
<dbReference type="InterPro" id="IPR045617">
    <property type="entry name" value="DUF6445"/>
</dbReference>
<accession>A0ABU2U1H5</accession>
<evidence type="ECO:0000313" key="1">
    <source>
        <dbReference type="EMBL" id="MDT0467034.1"/>
    </source>
</evidence>
<reference evidence="2" key="1">
    <citation type="submission" date="2023-07" db="EMBL/GenBank/DDBJ databases">
        <title>30 novel species of actinomycetes from the DSMZ collection.</title>
        <authorList>
            <person name="Nouioui I."/>
        </authorList>
    </citation>
    <scope>NUCLEOTIDE SEQUENCE [LARGE SCALE GENOMIC DNA]</scope>
    <source>
        <strain evidence="2">DSM 41699</strain>
    </source>
</reference>
<gene>
    <name evidence="1" type="ORF">RM764_29180</name>
</gene>
<keyword evidence="2" id="KW-1185">Reference proteome</keyword>